<keyword evidence="3" id="KW-0808">Transferase</keyword>
<reference evidence="3" key="1">
    <citation type="submission" date="2016-11" db="EMBL/GenBank/DDBJ databases">
        <title>Genome sequencing of Amycolatopsis regifaucium.</title>
        <authorList>
            <person name="Mayilraj S."/>
            <person name="Kaur N."/>
        </authorList>
    </citation>
    <scope>NUCLEOTIDE SEQUENCE [LARGE SCALE GENOMIC DNA]</scope>
    <source>
        <strain evidence="3">GY080</strain>
    </source>
</reference>
<keyword evidence="2" id="KW-1133">Transmembrane helix</keyword>
<dbReference type="EMBL" id="LOBU02000015">
    <property type="protein sequence ID" value="OKA06110.1"/>
    <property type="molecule type" value="Genomic_DNA"/>
</dbReference>
<evidence type="ECO:0000256" key="2">
    <source>
        <dbReference type="SAM" id="Phobius"/>
    </source>
</evidence>
<dbReference type="Proteomes" id="UP000186883">
    <property type="component" value="Unassembled WGS sequence"/>
</dbReference>
<keyword evidence="2" id="KW-0812">Transmembrane</keyword>
<name>A0ABX3DNC9_9PSEU</name>
<evidence type="ECO:0000313" key="3">
    <source>
        <dbReference type="EMBL" id="OKA06110.1"/>
    </source>
</evidence>
<protein>
    <submittedName>
        <fullName evidence="3">Serine/threonine protein kinase</fullName>
    </submittedName>
</protein>
<feature type="transmembrane region" description="Helical" evidence="2">
    <location>
        <begin position="31"/>
        <end position="51"/>
    </location>
</feature>
<evidence type="ECO:0000313" key="4">
    <source>
        <dbReference type="Proteomes" id="UP000186883"/>
    </source>
</evidence>
<sequence>MDDDDVSVADLLIREGWDDHEESRAKSRWRVIAVVIAVVVACGAAGVLVGFDSEPEQNAQPNQISVIEMPKRPSENRGADATSAVPATEAGGTGERTSGGSSATQPGKTTSSRRTSSSAASTSDSPDPTPTPTSSNGPADPPRTTGSTVVPQPPKPAPPPPSSTKPAEECNLWPKWLWC</sequence>
<dbReference type="GO" id="GO:0004674">
    <property type="term" value="F:protein serine/threonine kinase activity"/>
    <property type="evidence" value="ECO:0007669"/>
    <property type="project" value="UniProtKB-KW"/>
</dbReference>
<feature type="compositionally biased region" description="Low complexity" evidence="1">
    <location>
        <begin position="87"/>
        <end position="126"/>
    </location>
</feature>
<feature type="compositionally biased region" description="Basic and acidic residues" evidence="1">
    <location>
        <begin position="69"/>
        <end position="78"/>
    </location>
</feature>
<organism evidence="3 4">
    <name type="scientific">Amycolatopsis regifaucium</name>
    <dbReference type="NCBI Taxonomy" id="546365"/>
    <lineage>
        <taxon>Bacteria</taxon>
        <taxon>Bacillati</taxon>
        <taxon>Actinomycetota</taxon>
        <taxon>Actinomycetes</taxon>
        <taxon>Pseudonocardiales</taxon>
        <taxon>Pseudonocardiaceae</taxon>
        <taxon>Amycolatopsis</taxon>
    </lineage>
</organism>
<proteinExistence type="predicted"/>
<feature type="compositionally biased region" description="Polar residues" evidence="1">
    <location>
        <begin position="56"/>
        <end position="65"/>
    </location>
</feature>
<keyword evidence="3" id="KW-0723">Serine/threonine-protein kinase</keyword>
<accession>A0ABX3DNC9</accession>
<gene>
    <name evidence="3" type="ORF">ATP06_0223420</name>
</gene>
<evidence type="ECO:0000256" key="1">
    <source>
        <dbReference type="SAM" id="MobiDB-lite"/>
    </source>
</evidence>
<keyword evidence="4" id="KW-1185">Reference proteome</keyword>
<keyword evidence="3" id="KW-0418">Kinase</keyword>
<feature type="compositionally biased region" description="Pro residues" evidence="1">
    <location>
        <begin position="151"/>
        <end position="163"/>
    </location>
</feature>
<feature type="region of interest" description="Disordered" evidence="1">
    <location>
        <begin position="54"/>
        <end position="171"/>
    </location>
</feature>
<keyword evidence="2" id="KW-0472">Membrane</keyword>
<comment type="caution">
    <text evidence="3">The sequence shown here is derived from an EMBL/GenBank/DDBJ whole genome shotgun (WGS) entry which is preliminary data.</text>
</comment>